<dbReference type="InterPro" id="IPR055170">
    <property type="entry name" value="GFO_IDH_MocA-like_dom"/>
</dbReference>
<dbReference type="EMBL" id="SNAA01000005">
    <property type="protein sequence ID" value="TDL81238.1"/>
    <property type="molecule type" value="Genomic_DNA"/>
</dbReference>
<reference evidence="5 6" key="1">
    <citation type="submission" date="2019-03" db="EMBL/GenBank/DDBJ databases">
        <title>Primorskyibacter sp. SS33 isolated from sediments.</title>
        <authorList>
            <person name="Xunke S."/>
        </authorList>
    </citation>
    <scope>NUCLEOTIDE SEQUENCE [LARGE SCALE GENOMIC DNA]</scope>
    <source>
        <strain evidence="5 6">SS33</strain>
    </source>
</reference>
<dbReference type="GO" id="GO:0016491">
    <property type="term" value="F:oxidoreductase activity"/>
    <property type="evidence" value="ECO:0007669"/>
    <property type="project" value="UniProtKB-KW"/>
</dbReference>
<dbReference type="SUPFAM" id="SSF55347">
    <property type="entry name" value="Glyceraldehyde-3-phosphate dehydrogenase-like, C-terminal domain"/>
    <property type="match status" value="1"/>
</dbReference>
<name>A0A4R6AFN1_9RHOB</name>
<evidence type="ECO:0000259" key="4">
    <source>
        <dbReference type="Pfam" id="PF22725"/>
    </source>
</evidence>
<evidence type="ECO:0000313" key="6">
    <source>
        <dbReference type="Proteomes" id="UP000295701"/>
    </source>
</evidence>
<feature type="domain" description="Gfo/Idh/MocA-like oxidoreductase N-terminal" evidence="3">
    <location>
        <begin position="4"/>
        <end position="121"/>
    </location>
</feature>
<evidence type="ECO:0000256" key="1">
    <source>
        <dbReference type="ARBA" id="ARBA00010928"/>
    </source>
</evidence>
<comment type="similarity">
    <text evidence="1">Belongs to the Gfo/Idh/MocA family.</text>
</comment>
<dbReference type="Pfam" id="PF01408">
    <property type="entry name" value="GFO_IDH_MocA"/>
    <property type="match status" value="1"/>
</dbReference>
<protein>
    <submittedName>
        <fullName evidence="5">Gfo/Idh/MocA family oxidoreductase</fullName>
    </submittedName>
</protein>
<dbReference type="Gene3D" id="3.30.360.10">
    <property type="entry name" value="Dihydrodipicolinate Reductase, domain 2"/>
    <property type="match status" value="1"/>
</dbReference>
<dbReference type="RefSeq" id="WP_133396181.1">
    <property type="nucleotide sequence ID" value="NZ_SNAA01000005.1"/>
</dbReference>
<proteinExistence type="inferred from homology"/>
<feature type="domain" description="GFO/IDH/MocA-like oxidoreductase" evidence="4">
    <location>
        <begin position="133"/>
        <end position="245"/>
    </location>
</feature>
<sequence>MEHMRWGVLGASSFARKQMARAIHAAEGNRLAALATSSPAKAEGFAAFAPDLVVYDDYDALLAAGDIDAVYIPLPNHLHVEWTLKALRAGKHVLCEKPVAMQAGDFDRLIEARDKAGKLAAEAFMIVHHPQWHKARDLLAEGAIGRLRLVDTVFAYNNPDPENVRNRSGMGGGGLRDIGVYTFGATRFVTGAEPETLHATLEMEGDFDTFAQITAGFPGFAYHAVVSMRLAARQYVTFHGEDGYMTLTAPFNARVYDMAELHLRRQDSFETRTWRWPGVDQYVCQVEAFAAAARKGTPYAWPLEAARGTQEMIDRAFAAGGVA</sequence>
<keyword evidence="2" id="KW-0560">Oxidoreductase</keyword>
<evidence type="ECO:0000313" key="5">
    <source>
        <dbReference type="EMBL" id="TDL81238.1"/>
    </source>
</evidence>
<evidence type="ECO:0000259" key="3">
    <source>
        <dbReference type="Pfam" id="PF01408"/>
    </source>
</evidence>
<dbReference type="SUPFAM" id="SSF51735">
    <property type="entry name" value="NAD(P)-binding Rossmann-fold domains"/>
    <property type="match status" value="1"/>
</dbReference>
<keyword evidence="6" id="KW-1185">Reference proteome</keyword>
<evidence type="ECO:0000256" key="2">
    <source>
        <dbReference type="ARBA" id="ARBA00023002"/>
    </source>
</evidence>
<dbReference type="Pfam" id="PF22725">
    <property type="entry name" value="GFO_IDH_MocA_C3"/>
    <property type="match status" value="1"/>
</dbReference>
<dbReference type="GO" id="GO:0000166">
    <property type="term" value="F:nucleotide binding"/>
    <property type="evidence" value="ECO:0007669"/>
    <property type="project" value="InterPro"/>
</dbReference>
<organism evidence="5 6">
    <name type="scientific">Palleronia sediminis</name>
    <dbReference type="NCBI Taxonomy" id="2547833"/>
    <lineage>
        <taxon>Bacteria</taxon>
        <taxon>Pseudomonadati</taxon>
        <taxon>Pseudomonadota</taxon>
        <taxon>Alphaproteobacteria</taxon>
        <taxon>Rhodobacterales</taxon>
        <taxon>Roseobacteraceae</taxon>
        <taxon>Palleronia</taxon>
    </lineage>
</organism>
<dbReference type="Proteomes" id="UP000295701">
    <property type="component" value="Unassembled WGS sequence"/>
</dbReference>
<dbReference type="InterPro" id="IPR036291">
    <property type="entry name" value="NAD(P)-bd_dom_sf"/>
</dbReference>
<dbReference type="InterPro" id="IPR000683">
    <property type="entry name" value="Gfo/Idh/MocA-like_OxRdtase_N"/>
</dbReference>
<gene>
    <name evidence="5" type="ORF">E2L08_06065</name>
</gene>
<dbReference type="PANTHER" id="PTHR22604:SF105">
    <property type="entry name" value="TRANS-1,2-DIHYDROBENZENE-1,2-DIOL DEHYDROGENASE"/>
    <property type="match status" value="1"/>
</dbReference>
<comment type="caution">
    <text evidence="5">The sequence shown here is derived from an EMBL/GenBank/DDBJ whole genome shotgun (WGS) entry which is preliminary data.</text>
</comment>
<dbReference type="PANTHER" id="PTHR22604">
    <property type="entry name" value="OXIDOREDUCTASES"/>
    <property type="match status" value="1"/>
</dbReference>
<dbReference type="Gene3D" id="3.40.50.720">
    <property type="entry name" value="NAD(P)-binding Rossmann-like Domain"/>
    <property type="match status" value="1"/>
</dbReference>
<dbReference type="AlphaFoldDB" id="A0A4R6AFN1"/>
<accession>A0A4R6AFN1</accession>
<dbReference type="InterPro" id="IPR050984">
    <property type="entry name" value="Gfo/Idh/MocA_domain"/>
</dbReference>
<dbReference type="OrthoDB" id="9815825at2"/>